<accession>A0A6C0H0U5</accession>
<evidence type="ECO:0000313" key="1">
    <source>
        <dbReference type="EMBL" id="QHT74168.1"/>
    </source>
</evidence>
<organism evidence="1">
    <name type="scientific">viral metagenome</name>
    <dbReference type="NCBI Taxonomy" id="1070528"/>
    <lineage>
        <taxon>unclassified sequences</taxon>
        <taxon>metagenomes</taxon>
        <taxon>organismal metagenomes</taxon>
    </lineage>
</organism>
<proteinExistence type="predicted"/>
<dbReference type="AlphaFoldDB" id="A0A6C0H0U5"/>
<name>A0A6C0H0U5_9ZZZZ</name>
<reference evidence="1" key="1">
    <citation type="journal article" date="2020" name="Nature">
        <title>Giant virus diversity and host interactions through global metagenomics.</title>
        <authorList>
            <person name="Schulz F."/>
            <person name="Roux S."/>
            <person name="Paez-Espino D."/>
            <person name="Jungbluth S."/>
            <person name="Walsh D.A."/>
            <person name="Denef V.J."/>
            <person name="McMahon K.D."/>
            <person name="Konstantinidis K.T."/>
            <person name="Eloe-Fadrosh E.A."/>
            <person name="Kyrpides N.C."/>
            <person name="Woyke T."/>
        </authorList>
    </citation>
    <scope>NUCLEOTIDE SEQUENCE</scope>
    <source>
        <strain evidence="1">GVMAG-M-3300023179-4</strain>
    </source>
</reference>
<dbReference type="EMBL" id="MN739839">
    <property type="protein sequence ID" value="QHT74168.1"/>
    <property type="molecule type" value="Genomic_DNA"/>
</dbReference>
<protein>
    <submittedName>
        <fullName evidence="1">Uncharacterized protein</fullName>
    </submittedName>
</protein>
<sequence>MKINYKELILENPHILNFQDTESNIQIPKWFIPQKKRLWSGDADAPMYHFKIAIELGYNVYYCYPDSMSKGYEDLFYNLIYLKKTYGEGSHLICLIDIKNKDQIDRFSTVFTNYFDEFKRTGHNWSLEFDTINKILKLNGKYYFDQNFTITYTTIDLINRRLNNIDNQTDQLQFKLIIESKSISKNIDEVLTENVKIYEDWIASIKSKLNVLVNNNVLSKFFINAEESKLKSSIENFNTLSDFIESKYRNKFQLFEILYNIYIFLRQNFYVPLPKTLFGLVDIVNDEVIFYYQKRDNIKLELFYRQKYLKYKKKYLSLKYY</sequence>